<evidence type="ECO:0000313" key="3">
    <source>
        <dbReference type="Proteomes" id="UP001220010"/>
    </source>
</evidence>
<gene>
    <name evidence="2" type="ORF">P0O15_09920</name>
</gene>
<dbReference type="InterPro" id="IPR023210">
    <property type="entry name" value="NADP_OxRdtase_dom"/>
</dbReference>
<organism evidence="2 3">
    <name type="scientific">Candidatus Methanocrinis natronophilus</name>
    <dbReference type="NCBI Taxonomy" id="3033396"/>
    <lineage>
        <taxon>Archaea</taxon>
        <taxon>Methanobacteriati</taxon>
        <taxon>Methanobacteriota</taxon>
        <taxon>Stenosarchaea group</taxon>
        <taxon>Methanomicrobia</taxon>
        <taxon>Methanotrichales</taxon>
        <taxon>Methanotrichaceae</taxon>
        <taxon>Methanocrinis</taxon>
    </lineage>
</organism>
<keyword evidence="3" id="KW-1185">Reference proteome</keyword>
<dbReference type="InterPro" id="IPR036812">
    <property type="entry name" value="NAD(P)_OxRdtase_dom_sf"/>
</dbReference>
<protein>
    <submittedName>
        <fullName evidence="2">Aldo/keto reductase</fullName>
    </submittedName>
</protein>
<evidence type="ECO:0000259" key="1">
    <source>
        <dbReference type="Pfam" id="PF00248"/>
    </source>
</evidence>
<feature type="domain" description="NADP-dependent oxidoreductase" evidence="1">
    <location>
        <begin position="28"/>
        <end position="208"/>
    </location>
</feature>
<comment type="caution">
    <text evidence="2">The sequence shown here is derived from an EMBL/GenBank/DDBJ whole genome shotgun (WGS) entry which is preliminary data.</text>
</comment>
<dbReference type="Pfam" id="PF00248">
    <property type="entry name" value="Aldo_ket_red"/>
    <property type="match status" value="1"/>
</dbReference>
<dbReference type="InterPro" id="IPR020471">
    <property type="entry name" value="AKR"/>
</dbReference>
<dbReference type="Gene3D" id="3.20.20.100">
    <property type="entry name" value="NADP-dependent oxidoreductase domain"/>
    <property type="match status" value="1"/>
</dbReference>
<dbReference type="PRINTS" id="PR00069">
    <property type="entry name" value="ALDKETRDTASE"/>
</dbReference>
<dbReference type="EMBL" id="JARFPK010000042">
    <property type="protein sequence ID" value="MDF0591475.1"/>
    <property type="molecule type" value="Genomic_DNA"/>
</dbReference>
<dbReference type="PANTHER" id="PTHR43312">
    <property type="entry name" value="D-THREO-ALDOSE 1-DEHYDROGENASE"/>
    <property type="match status" value="1"/>
</dbReference>
<dbReference type="CDD" id="cd19100">
    <property type="entry name" value="AKR_unchar"/>
    <property type="match status" value="1"/>
</dbReference>
<dbReference type="RefSeq" id="WP_316967208.1">
    <property type="nucleotide sequence ID" value="NZ_JARFPK010000042.1"/>
</dbReference>
<dbReference type="SUPFAM" id="SSF51430">
    <property type="entry name" value="NAD(P)-linked oxidoreductase"/>
    <property type="match status" value="1"/>
</dbReference>
<proteinExistence type="predicted"/>
<reference evidence="2 3" key="1">
    <citation type="submission" date="2023-03" db="EMBL/GenBank/DDBJ databases">
        <title>WGS of Methanotrichaceae archaeon Mx.</title>
        <authorList>
            <person name="Sorokin D.Y."/>
            <person name="Merkel A.Y."/>
        </authorList>
    </citation>
    <scope>NUCLEOTIDE SEQUENCE [LARGE SCALE GENOMIC DNA]</scope>
    <source>
        <strain evidence="2 3">Mx</strain>
    </source>
</reference>
<dbReference type="InterPro" id="IPR053135">
    <property type="entry name" value="AKR2_Oxidoreductase"/>
</dbReference>
<dbReference type="PANTHER" id="PTHR43312:SF1">
    <property type="entry name" value="NADP-DEPENDENT OXIDOREDUCTASE DOMAIN-CONTAINING PROTEIN"/>
    <property type="match status" value="1"/>
</dbReference>
<accession>A0ABT5X9Y1</accession>
<dbReference type="Proteomes" id="UP001220010">
    <property type="component" value="Unassembled WGS sequence"/>
</dbReference>
<name>A0ABT5X9Y1_9EURY</name>
<evidence type="ECO:0000313" key="2">
    <source>
        <dbReference type="EMBL" id="MDF0591475.1"/>
    </source>
</evidence>
<sequence>MAEILTRPFGGTGREVTVVGLGGEGILRTYGEEARAAEVIEEAAAQGIGYFDTAPAYSGSEGYYGTFWRSHQKDRSSIFQTSKSASRTARGARADLDRTLKTLGLDGLDLWQIHDVRTRQDLREIEGPGGALEAFIEAKEVGITKLIGVSGHHDPAIVNYAIERWPVDSVLIPVNPLEGVIGGFLDGTIAAAKERGIAVIGMKVLGGSHYLNPKAGVGPDLLLRYALTQEVSVIIVGCSTPEEVRLLARAGREVELLSGEEEENLLALFRPYAKWLAFYRGVV</sequence>